<dbReference type="GeneID" id="90074465"/>
<keyword evidence="1" id="KW-0479">Metal-binding</keyword>
<feature type="region of interest" description="Disordered" evidence="4">
    <location>
        <begin position="63"/>
        <end position="111"/>
    </location>
</feature>
<dbReference type="InterPro" id="IPR013085">
    <property type="entry name" value="U1-CZ_Znf_C2H2"/>
</dbReference>
<feature type="domain" description="U1-C C2H2-type zinc finger" evidence="5">
    <location>
        <begin position="1"/>
        <end position="34"/>
    </location>
</feature>
<dbReference type="InterPro" id="IPR036236">
    <property type="entry name" value="Znf_C2H2_sf"/>
</dbReference>
<gene>
    <name evidence="6" type="ORF">DASC09_038150</name>
</gene>
<accession>A0AAV5QNJ8</accession>
<keyword evidence="3" id="KW-0862">Zinc</keyword>
<evidence type="ECO:0000313" key="7">
    <source>
        <dbReference type="Proteomes" id="UP001360560"/>
    </source>
</evidence>
<feature type="compositionally biased region" description="Basic residues" evidence="4">
    <location>
        <begin position="172"/>
        <end position="181"/>
    </location>
</feature>
<dbReference type="GO" id="GO:0008270">
    <property type="term" value="F:zinc ion binding"/>
    <property type="evidence" value="ECO:0007669"/>
    <property type="project" value="UniProtKB-KW"/>
</dbReference>
<dbReference type="RefSeq" id="XP_064853486.1">
    <property type="nucleotide sequence ID" value="XM_064997414.1"/>
</dbReference>
<feature type="region of interest" description="Disordered" evidence="4">
    <location>
        <begin position="161"/>
        <end position="181"/>
    </location>
</feature>
<dbReference type="SUPFAM" id="SSF57667">
    <property type="entry name" value="beta-beta-alpha zinc fingers"/>
    <property type="match status" value="1"/>
</dbReference>
<name>A0AAV5QNJ8_9ASCO</name>
<evidence type="ECO:0000256" key="1">
    <source>
        <dbReference type="ARBA" id="ARBA00022723"/>
    </source>
</evidence>
<evidence type="ECO:0000256" key="2">
    <source>
        <dbReference type="ARBA" id="ARBA00022771"/>
    </source>
</evidence>
<reference evidence="6 7" key="1">
    <citation type="journal article" date="2023" name="Elife">
        <title>Identification of key yeast species and microbe-microbe interactions impacting larval growth of Drosophila in the wild.</title>
        <authorList>
            <person name="Mure A."/>
            <person name="Sugiura Y."/>
            <person name="Maeda R."/>
            <person name="Honda K."/>
            <person name="Sakurai N."/>
            <person name="Takahashi Y."/>
            <person name="Watada M."/>
            <person name="Katoh T."/>
            <person name="Gotoh A."/>
            <person name="Gotoh Y."/>
            <person name="Taniguchi I."/>
            <person name="Nakamura K."/>
            <person name="Hayashi T."/>
            <person name="Katayama T."/>
            <person name="Uemura T."/>
            <person name="Hattori Y."/>
        </authorList>
    </citation>
    <scope>NUCLEOTIDE SEQUENCE [LARGE SCALE GENOMIC DNA]</scope>
    <source>
        <strain evidence="6 7">SC-9</strain>
    </source>
</reference>
<comment type="caution">
    <text evidence="6">The sequence shown here is derived from an EMBL/GenBank/DDBJ whole genome shotgun (WGS) entry which is preliminary data.</text>
</comment>
<keyword evidence="7" id="KW-1185">Reference proteome</keyword>
<organism evidence="6 7">
    <name type="scientific">Saccharomycopsis crataegensis</name>
    <dbReference type="NCBI Taxonomy" id="43959"/>
    <lineage>
        <taxon>Eukaryota</taxon>
        <taxon>Fungi</taxon>
        <taxon>Dikarya</taxon>
        <taxon>Ascomycota</taxon>
        <taxon>Saccharomycotina</taxon>
        <taxon>Saccharomycetes</taxon>
        <taxon>Saccharomycopsidaceae</taxon>
        <taxon>Saccharomycopsis</taxon>
    </lineage>
</organism>
<dbReference type="EMBL" id="BTFZ01000011">
    <property type="protein sequence ID" value="GMM36490.1"/>
    <property type="molecule type" value="Genomic_DNA"/>
</dbReference>
<dbReference type="AlphaFoldDB" id="A0AAV5QNJ8"/>
<evidence type="ECO:0000313" key="6">
    <source>
        <dbReference type="EMBL" id="GMM36490.1"/>
    </source>
</evidence>
<proteinExistence type="predicted"/>
<evidence type="ECO:0000256" key="4">
    <source>
        <dbReference type="SAM" id="MobiDB-lite"/>
    </source>
</evidence>
<keyword evidence="2" id="KW-0863">Zinc-finger</keyword>
<evidence type="ECO:0000256" key="3">
    <source>
        <dbReference type="ARBA" id="ARBA00022833"/>
    </source>
</evidence>
<dbReference type="Proteomes" id="UP001360560">
    <property type="component" value="Unassembled WGS sequence"/>
</dbReference>
<sequence>MGKYWCTKCSIFVDDSTLGKKTHEASNKHKSSVVRAINSLHKMQREEDKEKSQAEREINRIKNELAFEQGRSSKKREHEDSKSTIIRSKKFAKAQQKPNNDEKDNKETSVISGWVAVKNKTTTLVKSEEKSIEENKTTKGDKFEIKIKESSSVDLNKILEEEETDKKPSLSFKKRGKKKKT</sequence>
<protein>
    <recommendedName>
        <fullName evidence="5">U1-C C2H2-type zinc finger domain-containing protein</fullName>
    </recommendedName>
</protein>
<dbReference type="Pfam" id="PF06220">
    <property type="entry name" value="zf-U1"/>
    <property type="match status" value="1"/>
</dbReference>
<dbReference type="Gene3D" id="3.30.160.60">
    <property type="entry name" value="Classic Zinc Finger"/>
    <property type="match status" value="1"/>
</dbReference>
<evidence type="ECO:0000259" key="5">
    <source>
        <dbReference type="Pfam" id="PF06220"/>
    </source>
</evidence>